<evidence type="ECO:0000313" key="3">
    <source>
        <dbReference type="EMBL" id="GAA5804766.1"/>
    </source>
</evidence>
<feature type="region of interest" description="Disordered" evidence="1">
    <location>
        <begin position="17"/>
        <end position="36"/>
    </location>
</feature>
<sequence>MGVIDEERTLKEYIRRQKERKGKSRSTEETLSFGNGFTIDHGENNYDPALEDFDSNGERATTFWEEDLDKWVCLYLRALGRGKPSATLTTPVAILGSCTCLKKYRNMSLYMLHASVKMKIEYCACTPLVGTLFLMQFMPTGSKIPNAAVHFGMLDFLHVFKMEAQVANHAFTDAINLLMEKKDIELKKNVLNNVYFQYRHIVNHSTGLTMDNHNIEQVHCYACAVSNLVPLNLFIDITD</sequence>
<keyword evidence="4" id="KW-1185">Reference proteome</keyword>
<dbReference type="Pfam" id="PF18802">
    <property type="entry name" value="CxC1"/>
    <property type="match status" value="1"/>
</dbReference>
<gene>
    <name evidence="3" type="ORF">HPULCUR_010273</name>
</gene>
<dbReference type="EMBL" id="BAABUJ010000038">
    <property type="protein sequence ID" value="GAA5804766.1"/>
    <property type="molecule type" value="Genomic_DNA"/>
</dbReference>
<reference evidence="3 4" key="1">
    <citation type="submission" date="2024-04" db="EMBL/GenBank/DDBJ databases">
        <title>genome sequences of Mucor flavus KT1a and Helicostylum pulchrum KT1b strains isolation_sourced from the surface of a dry-aged beef.</title>
        <authorList>
            <person name="Toyotome T."/>
            <person name="Hosono M."/>
            <person name="Torimaru M."/>
            <person name="Fukuda K."/>
            <person name="Mikami N."/>
        </authorList>
    </citation>
    <scope>NUCLEOTIDE SEQUENCE [LARGE SCALE GENOMIC DNA]</scope>
    <source>
        <strain evidence="3 4">KT1b</strain>
    </source>
</reference>
<evidence type="ECO:0000313" key="4">
    <source>
        <dbReference type="Proteomes" id="UP001476247"/>
    </source>
</evidence>
<comment type="caution">
    <text evidence="3">The sequence shown here is derived from an EMBL/GenBank/DDBJ whole genome shotgun (WGS) entry which is preliminary data.</text>
</comment>
<proteinExistence type="predicted"/>
<organism evidence="3 4">
    <name type="scientific">Helicostylum pulchrum</name>
    <dbReference type="NCBI Taxonomy" id="562976"/>
    <lineage>
        <taxon>Eukaryota</taxon>
        <taxon>Fungi</taxon>
        <taxon>Fungi incertae sedis</taxon>
        <taxon>Mucoromycota</taxon>
        <taxon>Mucoromycotina</taxon>
        <taxon>Mucoromycetes</taxon>
        <taxon>Mucorales</taxon>
        <taxon>Mucorineae</taxon>
        <taxon>Mucoraceae</taxon>
        <taxon>Helicostylum</taxon>
    </lineage>
</organism>
<evidence type="ECO:0000259" key="2">
    <source>
        <dbReference type="Pfam" id="PF18802"/>
    </source>
</evidence>
<accession>A0ABP9YCT3</accession>
<evidence type="ECO:0000256" key="1">
    <source>
        <dbReference type="SAM" id="MobiDB-lite"/>
    </source>
</evidence>
<protein>
    <recommendedName>
        <fullName evidence="2">CxC1-like cysteine cluster associated with KDZ transposases domain-containing protein</fullName>
    </recommendedName>
</protein>
<dbReference type="InterPro" id="IPR041320">
    <property type="entry name" value="CxC1"/>
</dbReference>
<feature type="domain" description="CxC1-like cysteine cluster associated with KDZ transposases" evidence="2">
    <location>
        <begin position="97"/>
        <end position="181"/>
    </location>
</feature>
<dbReference type="Proteomes" id="UP001476247">
    <property type="component" value="Unassembled WGS sequence"/>
</dbReference>
<name>A0ABP9YCT3_9FUNG</name>